<comment type="caution">
    <text evidence="2">The sequence shown here is derived from an EMBL/GenBank/DDBJ whole genome shotgun (WGS) entry which is preliminary data.</text>
</comment>
<dbReference type="GeneID" id="19175661"/>
<feature type="compositionally biased region" description="Basic and acidic residues" evidence="1">
    <location>
        <begin position="617"/>
        <end position="627"/>
    </location>
</feature>
<feature type="compositionally biased region" description="Basic and acidic residues" evidence="1">
    <location>
        <begin position="341"/>
        <end position="358"/>
    </location>
</feature>
<feature type="compositionally biased region" description="Low complexity" evidence="1">
    <location>
        <begin position="159"/>
        <end position="170"/>
    </location>
</feature>
<dbReference type="RefSeq" id="XP_007753276.1">
    <property type="nucleotide sequence ID" value="XM_007755086.1"/>
</dbReference>
<evidence type="ECO:0000313" key="3">
    <source>
        <dbReference type="Proteomes" id="UP000019473"/>
    </source>
</evidence>
<feature type="region of interest" description="Disordered" evidence="1">
    <location>
        <begin position="17"/>
        <end position="248"/>
    </location>
</feature>
<reference evidence="2 3" key="1">
    <citation type="submission" date="2013-03" db="EMBL/GenBank/DDBJ databases">
        <title>The Genome Sequence of Cladophialophora yegresii CBS 114405.</title>
        <authorList>
            <consortium name="The Broad Institute Genomics Platform"/>
            <person name="Cuomo C."/>
            <person name="de Hoog S."/>
            <person name="Gorbushina A."/>
            <person name="Walker B."/>
            <person name="Young S.K."/>
            <person name="Zeng Q."/>
            <person name="Gargeya S."/>
            <person name="Fitzgerald M."/>
            <person name="Haas B."/>
            <person name="Abouelleil A."/>
            <person name="Allen A.W."/>
            <person name="Alvarado L."/>
            <person name="Arachchi H.M."/>
            <person name="Berlin A.M."/>
            <person name="Chapman S.B."/>
            <person name="Gainer-Dewar J."/>
            <person name="Goldberg J."/>
            <person name="Griggs A."/>
            <person name="Gujja S."/>
            <person name="Hansen M."/>
            <person name="Howarth C."/>
            <person name="Imamovic A."/>
            <person name="Ireland A."/>
            <person name="Larimer J."/>
            <person name="McCowan C."/>
            <person name="Murphy C."/>
            <person name="Pearson M."/>
            <person name="Poon T.W."/>
            <person name="Priest M."/>
            <person name="Roberts A."/>
            <person name="Saif S."/>
            <person name="Shea T."/>
            <person name="Sisk P."/>
            <person name="Sykes S."/>
            <person name="Wortman J."/>
            <person name="Nusbaum C."/>
            <person name="Birren B."/>
        </authorList>
    </citation>
    <scope>NUCLEOTIDE SEQUENCE [LARGE SCALE GENOMIC DNA]</scope>
    <source>
        <strain evidence="2 3">CBS 114405</strain>
    </source>
</reference>
<feature type="region of interest" description="Disordered" evidence="1">
    <location>
        <begin position="771"/>
        <end position="804"/>
    </location>
</feature>
<feature type="compositionally biased region" description="Basic and acidic residues" evidence="1">
    <location>
        <begin position="712"/>
        <end position="732"/>
    </location>
</feature>
<sequence length="899" mass="98496">MPSSWLEDDEYEAWCAEAEPEADTHDEARHQQSNHSANVNGGLSAASQQHWRQQPSTGQAEPTTHYAGSYAPYAELDSATLDGAPVTPFSTLPPDDIGGGRPPGVARRYSAEGEGEGQGDAEVSVSGFGSPSGPRPEPEPHDRNHQPRPSDMDSLFGDSASEAAMEEVSSWVKARTQNGNDTGTTAATPDTSFPPPRIPVSIPVSDPNIDVDICTRSSDSGGANATAPSSSPSNATDTVTGDAGAGADAGESVVVGASANASTNANPLRKPNSSTLLRALFTEQGWAEHDRPCVPPGTENPQWEDDPLELAKQRRDARREFQPDPTLGFVDVLGPVAVGGEEGKWKGKGKGKDTREAGEPGGSVGFGSRSGDASFTAVDDSGNDGDANDDGDSKTQREEKDGDGGGGHDGNKNNVDQPGQERKNGRGSPAETQDSVHDEDDAEKQGAVHNEDDAEGAYHCIPDGGDETKENERDQEQDYSADEHHHHNHHVNHDEPHSETQHQDEAERGGEHQDRSQVPDQTSSDEDDPWPPRRPETIDILSDSKPWAHLRDRYNPEEDDPYWKPAGSPPPKPKPQGFAQYATQSKSTWAPLLRPLSADEKDYACLLYYERLKREGRGPYTRDKRGPALEGEAEQLSEAGPDERREMVEERAWRAREIKRRRKAVFFGEHFGKGGPHDSNLWGEEQSLYMMDTIDLEVEALVEETRAKKRREKETQEKKMHEEEEAEVKGKDEDDNNGQGSPEGGDTGSCDHTEQAEQLRKEAELKWGEGEGNAQAPTETAKQHGACCGGANTQQSLERRRRRRRKWNFHQPIRVYGHGFLSLKGYSSSRRRESQAKTTTALAALMGLVTVRQVDAIVASHYLHQINGDSHKGTYRFRRSLGRHRRGLQANSIIHRMKD</sequence>
<evidence type="ECO:0000313" key="2">
    <source>
        <dbReference type="EMBL" id="EXJ64709.1"/>
    </source>
</evidence>
<feature type="compositionally biased region" description="Basic and acidic residues" evidence="1">
    <location>
        <begin position="466"/>
        <end position="517"/>
    </location>
</feature>
<dbReference type="HOGENOM" id="CLU_322097_0_0_1"/>
<feature type="compositionally biased region" description="Polar residues" evidence="1">
    <location>
        <begin position="31"/>
        <end position="62"/>
    </location>
</feature>
<feature type="compositionally biased region" description="Basic and acidic residues" evidence="1">
    <location>
        <begin position="309"/>
        <end position="322"/>
    </location>
</feature>
<feature type="region of interest" description="Disordered" evidence="1">
    <location>
        <begin position="707"/>
        <end position="759"/>
    </location>
</feature>
<gene>
    <name evidence="2" type="ORF">A1O7_01047</name>
</gene>
<feature type="compositionally biased region" description="Basic and acidic residues" evidence="1">
    <location>
        <begin position="391"/>
        <end position="403"/>
    </location>
</feature>
<feature type="region of interest" description="Disordered" evidence="1">
    <location>
        <begin position="287"/>
        <end position="583"/>
    </location>
</feature>
<organism evidence="2 3">
    <name type="scientific">Cladophialophora yegresii CBS 114405</name>
    <dbReference type="NCBI Taxonomy" id="1182544"/>
    <lineage>
        <taxon>Eukaryota</taxon>
        <taxon>Fungi</taxon>
        <taxon>Dikarya</taxon>
        <taxon>Ascomycota</taxon>
        <taxon>Pezizomycotina</taxon>
        <taxon>Eurotiomycetes</taxon>
        <taxon>Chaetothyriomycetidae</taxon>
        <taxon>Chaetothyriales</taxon>
        <taxon>Herpotrichiellaceae</taxon>
        <taxon>Cladophialophora</taxon>
    </lineage>
</organism>
<proteinExistence type="predicted"/>
<feature type="compositionally biased region" description="Basic and acidic residues" evidence="1">
    <location>
        <begin position="749"/>
        <end position="759"/>
    </location>
</feature>
<feature type="compositionally biased region" description="Basic and acidic residues" evidence="1">
    <location>
        <begin position="136"/>
        <end position="151"/>
    </location>
</feature>
<keyword evidence="3" id="KW-1185">Reference proteome</keyword>
<feature type="compositionally biased region" description="Low complexity" evidence="1">
    <location>
        <begin position="220"/>
        <end position="248"/>
    </location>
</feature>
<feature type="compositionally biased region" description="Low complexity" evidence="1">
    <location>
        <begin position="120"/>
        <end position="132"/>
    </location>
</feature>
<name>W9X2J4_9EURO</name>
<dbReference type="AlphaFoldDB" id="W9X2J4"/>
<protein>
    <submittedName>
        <fullName evidence="2">Uncharacterized protein</fullName>
    </submittedName>
</protein>
<accession>W9X2J4</accession>
<dbReference type="Proteomes" id="UP000019473">
    <property type="component" value="Unassembled WGS sequence"/>
</dbReference>
<feature type="compositionally biased region" description="Polar residues" evidence="1">
    <location>
        <begin position="175"/>
        <end position="191"/>
    </location>
</feature>
<dbReference type="EMBL" id="AMGW01000001">
    <property type="protein sequence ID" value="EXJ64709.1"/>
    <property type="molecule type" value="Genomic_DNA"/>
</dbReference>
<feature type="region of interest" description="Disordered" evidence="1">
    <location>
        <begin position="617"/>
        <end position="646"/>
    </location>
</feature>
<evidence type="ECO:0000256" key="1">
    <source>
        <dbReference type="SAM" id="MobiDB-lite"/>
    </source>
</evidence>
<dbReference type="VEuPathDB" id="FungiDB:A1O7_01047"/>
<feature type="compositionally biased region" description="Acidic residues" evidence="1">
    <location>
        <begin position="381"/>
        <end position="390"/>
    </location>
</feature>